<dbReference type="InterPro" id="IPR016181">
    <property type="entry name" value="Acyl_CoA_acyltransferase"/>
</dbReference>
<evidence type="ECO:0000313" key="3">
    <source>
        <dbReference type="Proteomes" id="UP000623129"/>
    </source>
</evidence>
<organism evidence="2 3">
    <name type="scientific">Carex littledalei</name>
    <dbReference type="NCBI Taxonomy" id="544730"/>
    <lineage>
        <taxon>Eukaryota</taxon>
        <taxon>Viridiplantae</taxon>
        <taxon>Streptophyta</taxon>
        <taxon>Embryophyta</taxon>
        <taxon>Tracheophyta</taxon>
        <taxon>Spermatophyta</taxon>
        <taxon>Magnoliopsida</taxon>
        <taxon>Liliopsida</taxon>
        <taxon>Poales</taxon>
        <taxon>Cyperaceae</taxon>
        <taxon>Cyperoideae</taxon>
        <taxon>Cariceae</taxon>
        <taxon>Carex</taxon>
        <taxon>Carex subgen. Euthyceras</taxon>
    </lineage>
</organism>
<feature type="domain" description="N-acetyltransferase" evidence="1">
    <location>
        <begin position="12"/>
        <end position="176"/>
    </location>
</feature>
<dbReference type="GO" id="GO:0016747">
    <property type="term" value="F:acyltransferase activity, transferring groups other than amino-acyl groups"/>
    <property type="evidence" value="ECO:0007669"/>
    <property type="project" value="InterPro"/>
</dbReference>
<comment type="caution">
    <text evidence="2">The sequence shown here is derived from an EMBL/GenBank/DDBJ whole genome shotgun (WGS) entry which is preliminary data.</text>
</comment>
<dbReference type="Pfam" id="PF00583">
    <property type="entry name" value="Acetyltransf_1"/>
    <property type="match status" value="1"/>
</dbReference>
<gene>
    <name evidence="2" type="ORF">FCM35_KLT05220</name>
</gene>
<accession>A0A833QU72</accession>
<reference evidence="2" key="1">
    <citation type="submission" date="2020-01" db="EMBL/GenBank/DDBJ databases">
        <title>Genome sequence of Kobresia littledalei, the first chromosome-level genome in the family Cyperaceae.</title>
        <authorList>
            <person name="Qu G."/>
        </authorList>
    </citation>
    <scope>NUCLEOTIDE SEQUENCE</scope>
    <source>
        <strain evidence="2">C.B.Clarke</strain>
        <tissue evidence="2">Leaf</tissue>
    </source>
</reference>
<dbReference type="SUPFAM" id="SSF55729">
    <property type="entry name" value="Acyl-CoA N-acyltransferases (Nat)"/>
    <property type="match status" value="1"/>
</dbReference>
<dbReference type="EMBL" id="SWLB01000014">
    <property type="protein sequence ID" value="KAF3329889.1"/>
    <property type="molecule type" value="Genomic_DNA"/>
</dbReference>
<dbReference type="InterPro" id="IPR000182">
    <property type="entry name" value="GNAT_dom"/>
</dbReference>
<dbReference type="PANTHER" id="PTHR47370">
    <property type="entry name" value="ACYL-COA N-ACYLTRANSFERASES (NAT) SUPERFAMILY PROTEIN"/>
    <property type="match status" value="1"/>
</dbReference>
<dbReference type="Proteomes" id="UP000623129">
    <property type="component" value="Unassembled WGS sequence"/>
</dbReference>
<proteinExistence type="predicted"/>
<name>A0A833QU72_9POAL</name>
<evidence type="ECO:0000259" key="1">
    <source>
        <dbReference type="PROSITE" id="PS51186"/>
    </source>
</evidence>
<dbReference type="AlphaFoldDB" id="A0A833QU72"/>
<dbReference type="OrthoDB" id="41532at2759"/>
<dbReference type="Gene3D" id="3.40.630.30">
    <property type="match status" value="1"/>
</dbReference>
<dbReference type="PROSITE" id="PS51186">
    <property type="entry name" value="GNAT"/>
    <property type="match status" value="1"/>
</dbReference>
<keyword evidence="2" id="KW-0808">Transferase</keyword>
<dbReference type="InterPro" id="IPR052810">
    <property type="entry name" value="Plant_NAT"/>
</dbReference>
<keyword evidence="3" id="KW-1185">Reference proteome</keyword>
<evidence type="ECO:0000313" key="2">
    <source>
        <dbReference type="EMBL" id="KAF3329889.1"/>
    </source>
</evidence>
<sequence length="380" mass="43766">MSMRNEEARDYVKIRAYNKETDLEKVLDLERNCEVGSKKRPILVTDCLGDPLCRVRNSPLYHMLVAESGKDLVGVVCGSIKVATIGSSLESRAKLGYILGLRVPTCHRRRGIGRRLVLAMEQWFCYNQVDYAYMATEKSNEASIKLFTYKLNYTKFRTPRILVNPVGHKPERLDPNVAITRLEIGQAKSLYTRHMSSLEFFPQDIDQVLSNKLCLGTWVACRHGESWLNASNWAMLSVWNCPYRIRVARLPFVCLFRAKILRHLERLIPCFKGIGIPNIFSFFRFYIIYGAHMVGPEAAPLMQALCEHVHNMAVKQKGYRIVLAEVGGDDGIRYFIPHRRDLSFSSDIWCVKDLRKGERESFDWNTMPPSTSIFLDPREF</sequence>
<dbReference type="CDD" id="cd04301">
    <property type="entry name" value="NAT_SF"/>
    <property type="match status" value="1"/>
</dbReference>
<protein>
    <submittedName>
        <fullName evidence="2">Putative N-acetyltransferase HLS1-like protein</fullName>
    </submittedName>
</protein>
<dbReference type="PANTHER" id="PTHR47370:SF1">
    <property type="entry name" value="ACYL-COA N-ACYLTRANSFERASES (NAT) SUPERFAMILY PROTEIN"/>
    <property type="match status" value="1"/>
</dbReference>